<protein>
    <submittedName>
        <fullName evidence="2">Uncharacterized protein</fullName>
    </submittedName>
</protein>
<evidence type="ECO:0000313" key="3">
    <source>
        <dbReference type="Proteomes" id="UP000598775"/>
    </source>
</evidence>
<dbReference type="RefSeq" id="WP_188678414.1">
    <property type="nucleotide sequence ID" value="NZ_BMGP01000004.1"/>
</dbReference>
<name>A0A917B766_9MICO</name>
<organism evidence="2 3">
    <name type="scientific">Subtercola lobariae</name>
    <dbReference type="NCBI Taxonomy" id="1588641"/>
    <lineage>
        <taxon>Bacteria</taxon>
        <taxon>Bacillati</taxon>
        <taxon>Actinomycetota</taxon>
        <taxon>Actinomycetes</taxon>
        <taxon>Micrococcales</taxon>
        <taxon>Microbacteriaceae</taxon>
        <taxon>Subtercola</taxon>
    </lineage>
</organism>
<sequence length="65" mass="6938">MNILPGQEPVSGSGPELAAEMTGSPPNRAGEHEAAGFDGETHVAHPYVADDNYRIFTDDLDWGLL</sequence>
<evidence type="ECO:0000256" key="1">
    <source>
        <dbReference type="SAM" id="MobiDB-lite"/>
    </source>
</evidence>
<proteinExistence type="predicted"/>
<accession>A0A917B766</accession>
<dbReference type="EMBL" id="BMGP01000004">
    <property type="protein sequence ID" value="GGF29231.1"/>
    <property type="molecule type" value="Genomic_DNA"/>
</dbReference>
<reference evidence="2 3" key="1">
    <citation type="journal article" date="2014" name="Int. J. Syst. Evol. Microbiol.">
        <title>Complete genome sequence of Corynebacterium casei LMG S-19264T (=DSM 44701T), isolated from a smear-ripened cheese.</title>
        <authorList>
            <consortium name="US DOE Joint Genome Institute (JGI-PGF)"/>
            <person name="Walter F."/>
            <person name="Albersmeier A."/>
            <person name="Kalinowski J."/>
            <person name="Ruckert C."/>
        </authorList>
    </citation>
    <scope>NUCLEOTIDE SEQUENCE [LARGE SCALE GENOMIC DNA]</scope>
    <source>
        <strain evidence="2 3">CGMCC 1.12976</strain>
    </source>
</reference>
<dbReference type="Proteomes" id="UP000598775">
    <property type="component" value="Unassembled WGS sequence"/>
</dbReference>
<evidence type="ECO:0000313" key="2">
    <source>
        <dbReference type="EMBL" id="GGF29231.1"/>
    </source>
</evidence>
<gene>
    <name evidence="2" type="ORF">GCM10011399_22970</name>
</gene>
<dbReference type="AlphaFoldDB" id="A0A917B766"/>
<feature type="region of interest" description="Disordered" evidence="1">
    <location>
        <begin position="1"/>
        <end position="36"/>
    </location>
</feature>
<keyword evidence="3" id="KW-1185">Reference proteome</keyword>
<comment type="caution">
    <text evidence="2">The sequence shown here is derived from an EMBL/GenBank/DDBJ whole genome shotgun (WGS) entry which is preliminary data.</text>
</comment>